<evidence type="ECO:0000313" key="1">
    <source>
        <dbReference type="EMBL" id="CDQ10163.1"/>
    </source>
</evidence>
<comment type="caution">
    <text evidence="1">The sequence shown here is derived from an EMBL/GenBank/DDBJ whole genome shotgun (WGS) entry which is preliminary data.</text>
</comment>
<dbReference type="AlphaFoldDB" id="A0A060UTP9"/>
<name>A0A060UTP9_9PROT</name>
<sequence length="64" mass="7229">MIDCVNMLSGIHGYLNVTICLLVKIPGGIEFIPSADIMNADKASRASLWHRYCSCEFELWLRVI</sequence>
<protein>
    <submittedName>
        <fullName evidence="1">Uncharacterized protein</fullName>
    </submittedName>
</protein>
<reference evidence="1" key="2">
    <citation type="submission" date="2014-07" db="EMBL/GenBank/DDBJ databases">
        <title>Initial genome analysis of the psychrotolerant acidophile Acidithiobacillus ferrivorans CF27: insights into iron and sulfur oxidation pathways and into biofilm formation.</title>
        <authorList>
            <person name="Talla E."/>
            <person name="Hedrich S."/>
            <person name="Mangenot S."/>
            <person name="Ji B."/>
            <person name="Johnson D.B."/>
            <person name="Barbe V."/>
            <person name="Bonnefoy V."/>
        </authorList>
    </citation>
    <scope>NUCLEOTIDE SEQUENCE [LARGE SCALE GENOMIC DNA]</scope>
    <source>
        <strain evidence="1">CF27</strain>
    </source>
</reference>
<gene>
    <name evidence="1" type="ORF">AFERRI_40115</name>
</gene>
<dbReference type="EMBL" id="CCCS020000034">
    <property type="protein sequence ID" value="CDQ10163.1"/>
    <property type="molecule type" value="Genomic_DNA"/>
</dbReference>
<organism evidence="1">
    <name type="scientific">Acidithiobacillus ferrivorans</name>
    <dbReference type="NCBI Taxonomy" id="160808"/>
    <lineage>
        <taxon>Bacteria</taxon>
        <taxon>Pseudomonadati</taxon>
        <taxon>Pseudomonadota</taxon>
        <taxon>Acidithiobacillia</taxon>
        <taxon>Acidithiobacillales</taxon>
        <taxon>Acidithiobacillaceae</taxon>
        <taxon>Acidithiobacillus</taxon>
    </lineage>
</organism>
<proteinExistence type="predicted"/>
<reference evidence="1" key="1">
    <citation type="submission" date="2014-03" db="EMBL/GenBank/DDBJ databases">
        <authorList>
            <person name="Genoscope - CEA"/>
        </authorList>
    </citation>
    <scope>NUCLEOTIDE SEQUENCE [LARGE SCALE GENOMIC DNA]</scope>
    <source>
        <strain evidence="1">CF27</strain>
    </source>
</reference>
<accession>A0A060UTP9</accession>